<dbReference type="eggNOG" id="ENOG502QRBI">
    <property type="taxonomic scope" value="Eukaryota"/>
</dbReference>
<protein>
    <recommendedName>
        <fullName evidence="1">DOG1 domain-containing protein</fullName>
    </recommendedName>
</protein>
<name>A0A022RUB2_ERYGU</name>
<keyword evidence="3" id="KW-1185">Reference proteome</keyword>
<dbReference type="PROSITE" id="PS51806">
    <property type="entry name" value="DOG1"/>
    <property type="match status" value="1"/>
</dbReference>
<dbReference type="KEGG" id="egt:105951424"/>
<dbReference type="GO" id="GO:0006351">
    <property type="term" value="P:DNA-templated transcription"/>
    <property type="evidence" value="ECO:0007669"/>
    <property type="project" value="InterPro"/>
</dbReference>
<dbReference type="PhylomeDB" id="A0A022RUB2"/>
<dbReference type="Pfam" id="PF14144">
    <property type="entry name" value="DOG1"/>
    <property type="match status" value="1"/>
</dbReference>
<evidence type="ECO:0000313" key="3">
    <source>
        <dbReference type="Proteomes" id="UP000030748"/>
    </source>
</evidence>
<dbReference type="OrthoDB" id="1895294at2759"/>
<dbReference type="Proteomes" id="UP000030748">
    <property type="component" value="Unassembled WGS sequence"/>
</dbReference>
<gene>
    <name evidence="2" type="ORF">MIMGU_mgv1a023322mg</name>
</gene>
<organism evidence="2 3">
    <name type="scientific">Erythranthe guttata</name>
    <name type="common">Yellow monkey flower</name>
    <name type="synonym">Mimulus guttatus</name>
    <dbReference type="NCBI Taxonomy" id="4155"/>
    <lineage>
        <taxon>Eukaryota</taxon>
        <taxon>Viridiplantae</taxon>
        <taxon>Streptophyta</taxon>
        <taxon>Embryophyta</taxon>
        <taxon>Tracheophyta</taxon>
        <taxon>Spermatophyta</taxon>
        <taxon>Magnoliopsida</taxon>
        <taxon>eudicotyledons</taxon>
        <taxon>Gunneridae</taxon>
        <taxon>Pentapetalae</taxon>
        <taxon>asterids</taxon>
        <taxon>lamiids</taxon>
        <taxon>Lamiales</taxon>
        <taxon>Phrymaceae</taxon>
        <taxon>Erythranthe</taxon>
    </lineage>
</organism>
<reference evidence="2 3" key="1">
    <citation type="journal article" date="2013" name="Proc. Natl. Acad. Sci. U.S.A.">
        <title>Fine-scale variation in meiotic recombination in Mimulus inferred from population shotgun sequencing.</title>
        <authorList>
            <person name="Hellsten U."/>
            <person name="Wright K.M."/>
            <person name="Jenkins J."/>
            <person name="Shu S."/>
            <person name="Yuan Y."/>
            <person name="Wessler S.R."/>
            <person name="Schmutz J."/>
            <person name="Willis J.H."/>
            <person name="Rokhsar D.S."/>
        </authorList>
    </citation>
    <scope>NUCLEOTIDE SEQUENCE [LARGE SCALE GENOMIC DNA]</scope>
    <source>
        <strain evidence="3">cv. DUN x IM62</strain>
    </source>
</reference>
<dbReference type="PANTHER" id="PTHR46354">
    <property type="entry name" value="DOG1 DOMAIN-CONTAINING PROTEIN"/>
    <property type="match status" value="1"/>
</dbReference>
<dbReference type="GO" id="GO:0043565">
    <property type="term" value="F:sequence-specific DNA binding"/>
    <property type="evidence" value="ECO:0007669"/>
    <property type="project" value="InterPro"/>
</dbReference>
<evidence type="ECO:0000313" key="2">
    <source>
        <dbReference type="EMBL" id="EYU43338.1"/>
    </source>
</evidence>
<dbReference type="InterPro" id="IPR025422">
    <property type="entry name" value="TGA_domain"/>
</dbReference>
<feature type="domain" description="DOG1" evidence="1">
    <location>
        <begin position="6"/>
        <end position="250"/>
    </location>
</feature>
<dbReference type="PANTHER" id="PTHR46354:SF2">
    <property type="entry name" value="PROTEIN DOG1-LIKE 4"/>
    <property type="match status" value="1"/>
</dbReference>
<dbReference type="InterPro" id="IPR051886">
    <property type="entry name" value="Seed_Dev/Stress_Resp_Reg"/>
</dbReference>
<dbReference type="STRING" id="4155.A0A022RUB2"/>
<accession>A0A022RUB2</accession>
<evidence type="ECO:0000259" key="1">
    <source>
        <dbReference type="PROSITE" id="PS51806"/>
    </source>
</evidence>
<proteinExistence type="predicted"/>
<sequence length="256" mass="28609">MKTQVEESFSDFHEKWTSRVEDLLQLVLAVSRDDHSHDPAVYEAVANKLTAHHKEYYTFKWAAAHEDVLAFFTPVWLTPLENAFLWFTGWKPSAAFRLVESLRVATSGGGAAAASCLSGLTEEQVKKIEALRVKIKADEDRVEREMERQQVSMADRKMVELAMLERRAGRSEGGSASAADLARVDGLVEVALKGLLVGLEKVMKMADCVRLKTLKGLLDIFSPMQGVNFLASKAMLELQIKKCGQKHNKNVLLKTF</sequence>
<dbReference type="EMBL" id="KI630264">
    <property type="protein sequence ID" value="EYU43338.1"/>
    <property type="molecule type" value="Genomic_DNA"/>
</dbReference>
<dbReference type="OMA" id="EYYTFKW"/>
<dbReference type="AlphaFoldDB" id="A0A022RUB2"/>